<dbReference type="InterPro" id="IPR025862">
    <property type="entry name" value="SelA_trans_N_dom"/>
</dbReference>
<dbReference type="InterPro" id="IPR004534">
    <property type="entry name" value="SelA_trans"/>
</dbReference>
<dbReference type="PANTHER" id="PTHR32328">
    <property type="entry name" value="L-SERYL-TRNA(SEC) SELENIUM TRANSFERASE"/>
    <property type="match status" value="1"/>
</dbReference>
<protein>
    <recommendedName>
        <fullName evidence="8">L-seryl-tRNA(Sec) selenium transferase</fullName>
        <ecNumber evidence="8">2.9.1.1</ecNumber>
    </recommendedName>
    <alternativeName>
        <fullName evidence="8">Selenocysteine synthase</fullName>
        <shortName evidence="8">Sec synthase</shortName>
    </alternativeName>
    <alternativeName>
        <fullName evidence="8">Selenocysteinyl-tRNA(Sec) synthase</fullName>
    </alternativeName>
</protein>
<comment type="function">
    <text evidence="8">Converts seryl-tRNA(Sec) to selenocysteinyl-tRNA(Sec) required for selenoprotein biosynthesis.</text>
</comment>
<keyword evidence="2 8" id="KW-0963">Cytoplasm</keyword>
<dbReference type="RefSeq" id="WP_259659683.1">
    <property type="nucleotide sequence ID" value="NZ_JAHXRI010000001.1"/>
</dbReference>
<comment type="subcellular location">
    <subcellularLocation>
        <location evidence="8">Cytoplasm</location>
    </subcellularLocation>
</comment>
<comment type="pathway">
    <text evidence="8">Aminoacyl-tRNA biosynthesis; selenocysteinyl-tRNA(Sec) biosynthesis; selenocysteinyl-tRNA(Sec) from L-seryl-tRNA(Sec) (bacterial route): step 1/1.</text>
</comment>
<dbReference type="AlphaFoldDB" id="A0A953N761"/>
<comment type="cofactor">
    <cofactor evidence="1 8 9">
        <name>pyridoxal 5'-phosphate</name>
        <dbReference type="ChEBI" id="CHEBI:597326"/>
    </cofactor>
</comment>
<evidence type="ECO:0000259" key="10">
    <source>
        <dbReference type="Pfam" id="PF12390"/>
    </source>
</evidence>
<feature type="modified residue" description="N6-(pyridoxal phosphate)lysine" evidence="8 9">
    <location>
        <position position="302"/>
    </location>
</feature>
<keyword evidence="6 8" id="KW-0711">Selenium</keyword>
<keyword evidence="3 8" id="KW-0808">Transferase</keyword>
<dbReference type="InterPro" id="IPR015421">
    <property type="entry name" value="PyrdxlP-dep_Trfase_major"/>
</dbReference>
<reference evidence="11" key="1">
    <citation type="submission" date="2021-07" db="EMBL/GenBank/DDBJ databases">
        <title>New genus and species of the family Alcaligenaceae.</title>
        <authorList>
            <person name="Hahn M.W."/>
        </authorList>
    </citation>
    <scope>NUCLEOTIDE SEQUENCE</scope>
    <source>
        <strain evidence="11">LF4-65</strain>
    </source>
</reference>
<organism evidence="11 12">
    <name type="scientific">Zwartia hollandica</name>
    <dbReference type="NCBI Taxonomy" id="324606"/>
    <lineage>
        <taxon>Bacteria</taxon>
        <taxon>Pseudomonadati</taxon>
        <taxon>Pseudomonadota</taxon>
        <taxon>Betaproteobacteria</taxon>
        <taxon>Burkholderiales</taxon>
        <taxon>Alcaligenaceae</taxon>
        <taxon>Zwartia</taxon>
    </lineage>
</organism>
<dbReference type="EC" id="2.9.1.1" evidence="8"/>
<accession>A0A953N761</accession>
<keyword evidence="4 8" id="KW-0663">Pyridoxal phosphate</keyword>
<sequence>MKPQSVARAPVSVLLAQLPSVDKLLLSDPATAWVTQYGRDELLRCIRLVLDAIRKKISSNDLDAVPSDQSLHALIDARLVARARPNLRRVINLTGTVLHTNLGRAVMPDEVIAAMASAAAEPCALEYDLGEGKRGDRDELVEELLCELTGAEAATVVNNNAAAVFLLLHALSNRKETIVSRGELIEIGGAFRIPDIMKRAGARLVEVGTTNRTHARDFAEAIGPKTALVMKVHTSNYVVQGFTAEVPENELAKIAHEREVPFVVDLGSGTLVDLTQFGLPKEPTPAEAIADGADLVTFSCDKLLGGPQAGILVGRKDLIQRIKKNPLKRVLRVGKVTLAALESVLRMYRNPATLPERVKVIQLLTRTASSMQAQADGLIPALEEALAGCGLSIAAQAVKSQIGSGSLPVERLPSVALAISAVDRSYEKRVVRLERLLRGSDIAVIGRLSDKTLLLDLRCLTEDKVTVLRDTMLAAAQRLATTK</sequence>
<evidence type="ECO:0000256" key="3">
    <source>
        <dbReference type="ARBA" id="ARBA00022679"/>
    </source>
</evidence>
<evidence type="ECO:0000256" key="6">
    <source>
        <dbReference type="ARBA" id="ARBA00023266"/>
    </source>
</evidence>
<keyword evidence="12" id="KW-1185">Reference proteome</keyword>
<comment type="caution">
    <text evidence="11">The sequence shown here is derived from an EMBL/GenBank/DDBJ whole genome shotgun (WGS) entry which is preliminary data.</text>
</comment>
<name>A0A953N761_9BURK</name>
<dbReference type="EMBL" id="JAHXRI010000001">
    <property type="protein sequence ID" value="MBZ1349273.1"/>
    <property type="molecule type" value="Genomic_DNA"/>
</dbReference>
<comment type="catalytic activity">
    <reaction evidence="8">
        <text>L-seryl-tRNA(Sec) + selenophosphate + H(+) = L-selenocysteinyl-tRNA(Sec) + phosphate</text>
        <dbReference type="Rhea" id="RHEA:22728"/>
        <dbReference type="Rhea" id="RHEA-COMP:9742"/>
        <dbReference type="Rhea" id="RHEA-COMP:9743"/>
        <dbReference type="ChEBI" id="CHEBI:15378"/>
        <dbReference type="ChEBI" id="CHEBI:16144"/>
        <dbReference type="ChEBI" id="CHEBI:43474"/>
        <dbReference type="ChEBI" id="CHEBI:78533"/>
        <dbReference type="ChEBI" id="CHEBI:78573"/>
        <dbReference type="EC" id="2.9.1.1"/>
    </reaction>
</comment>
<feature type="domain" description="L-seryl-tRNA selenium transferase N-terminal" evidence="10">
    <location>
        <begin position="15"/>
        <end position="54"/>
    </location>
</feature>
<dbReference type="PANTHER" id="PTHR32328:SF0">
    <property type="entry name" value="L-SERYL-TRNA(SEC) SELENIUM TRANSFERASE"/>
    <property type="match status" value="1"/>
</dbReference>
<dbReference type="InterPro" id="IPR018319">
    <property type="entry name" value="SelA-like"/>
</dbReference>
<dbReference type="Gene3D" id="3.90.1150.180">
    <property type="match status" value="1"/>
</dbReference>
<keyword evidence="5 8" id="KW-0648">Protein biosynthesis</keyword>
<evidence type="ECO:0000313" key="12">
    <source>
        <dbReference type="Proteomes" id="UP000739565"/>
    </source>
</evidence>
<evidence type="ECO:0000256" key="2">
    <source>
        <dbReference type="ARBA" id="ARBA00022490"/>
    </source>
</evidence>
<evidence type="ECO:0000256" key="7">
    <source>
        <dbReference type="ARBA" id="ARBA00044507"/>
    </source>
</evidence>
<dbReference type="HAMAP" id="MF_00423">
    <property type="entry name" value="SelA"/>
    <property type="match status" value="1"/>
</dbReference>
<dbReference type="GO" id="GO:0005737">
    <property type="term" value="C:cytoplasm"/>
    <property type="evidence" value="ECO:0007669"/>
    <property type="project" value="UniProtKB-SubCell"/>
</dbReference>
<dbReference type="InterPro" id="IPR015424">
    <property type="entry name" value="PyrdxlP-dep_Trfase"/>
</dbReference>
<dbReference type="NCBIfam" id="TIGR00474">
    <property type="entry name" value="selA"/>
    <property type="match status" value="1"/>
</dbReference>
<dbReference type="GO" id="GO:0004125">
    <property type="term" value="F:L-seryl-tRNA(Sec) selenium transferase activity"/>
    <property type="evidence" value="ECO:0007669"/>
    <property type="project" value="UniProtKB-UniRule"/>
</dbReference>
<evidence type="ECO:0000256" key="9">
    <source>
        <dbReference type="PIRSR" id="PIRSR618319-50"/>
    </source>
</evidence>
<evidence type="ECO:0000313" key="11">
    <source>
        <dbReference type="EMBL" id="MBZ1349273.1"/>
    </source>
</evidence>
<dbReference type="Pfam" id="PF12390">
    <property type="entry name" value="Se-cys_synth_N"/>
    <property type="match status" value="1"/>
</dbReference>
<dbReference type="Gene3D" id="3.40.640.10">
    <property type="entry name" value="Type I PLP-dependent aspartate aminotransferase-like (Major domain)"/>
    <property type="match status" value="1"/>
</dbReference>
<proteinExistence type="inferred from homology"/>
<comment type="similarity">
    <text evidence="7 8">Belongs to the SelA family.</text>
</comment>
<evidence type="ECO:0000256" key="1">
    <source>
        <dbReference type="ARBA" id="ARBA00001933"/>
    </source>
</evidence>
<dbReference type="GO" id="GO:0001514">
    <property type="term" value="P:selenocysteine incorporation"/>
    <property type="evidence" value="ECO:0007669"/>
    <property type="project" value="UniProtKB-UniRule"/>
</dbReference>
<dbReference type="SUPFAM" id="SSF53383">
    <property type="entry name" value="PLP-dependent transferases"/>
    <property type="match status" value="1"/>
</dbReference>
<dbReference type="Proteomes" id="UP000739565">
    <property type="component" value="Unassembled WGS sequence"/>
</dbReference>
<gene>
    <name evidence="8 11" type="primary">selA</name>
    <name evidence="11" type="ORF">KZZ10_01315</name>
</gene>
<evidence type="ECO:0000256" key="4">
    <source>
        <dbReference type="ARBA" id="ARBA00022898"/>
    </source>
</evidence>
<evidence type="ECO:0000256" key="5">
    <source>
        <dbReference type="ARBA" id="ARBA00022917"/>
    </source>
</evidence>
<evidence type="ECO:0000256" key="8">
    <source>
        <dbReference type="HAMAP-Rule" id="MF_00423"/>
    </source>
</evidence>
<dbReference type="Pfam" id="PF03841">
    <property type="entry name" value="SelA"/>
    <property type="match status" value="1"/>
</dbReference>
<dbReference type="GO" id="GO:0001717">
    <property type="term" value="P:conversion of seryl-tRNAsec to selenocys-tRNAsec"/>
    <property type="evidence" value="ECO:0007669"/>
    <property type="project" value="UniProtKB-UniRule"/>
</dbReference>